<reference evidence="1" key="2">
    <citation type="submission" date="2014-02" db="EMBL/GenBank/DDBJ databases">
        <title>Complete DNA sequence of /Kuraishia capsulata/ illustrates novel genomic features among budding yeasts (/Saccharomycotina/).</title>
        <authorList>
            <person name="Morales L."/>
            <person name="Noel B."/>
            <person name="Porcel B."/>
            <person name="Marcet-Houben M."/>
            <person name="Hullo M-F."/>
            <person name="Sacerdot C."/>
            <person name="Tekaia F."/>
            <person name="Leh-Louis V."/>
            <person name="Despons L."/>
            <person name="Khanna V."/>
            <person name="Aury J-M."/>
            <person name="Barbe V."/>
            <person name="Couloux A."/>
            <person name="Labadie K."/>
            <person name="Pelletier E."/>
            <person name="Souciet J-L."/>
            <person name="Boekhout T."/>
            <person name="Gabaldon T."/>
            <person name="Wincker P."/>
            <person name="Dujon B."/>
        </authorList>
    </citation>
    <scope>NUCLEOTIDE SEQUENCE</scope>
    <source>
        <strain evidence="1">CBS 1993</strain>
    </source>
</reference>
<accession>W6MUX2</accession>
<reference evidence="1" key="1">
    <citation type="submission" date="2013-12" db="EMBL/GenBank/DDBJ databases">
        <authorList>
            <person name="Genoscope - CEA"/>
        </authorList>
    </citation>
    <scope>NUCLEOTIDE SEQUENCE</scope>
    <source>
        <strain evidence="1">CBS 1993</strain>
    </source>
</reference>
<evidence type="ECO:0000313" key="1">
    <source>
        <dbReference type="EMBL" id="CDK29612.1"/>
    </source>
</evidence>
<dbReference type="HOGENOM" id="CLU_628604_0_0_1"/>
<dbReference type="EMBL" id="HG793131">
    <property type="protein sequence ID" value="CDK29612.1"/>
    <property type="molecule type" value="Genomic_DNA"/>
</dbReference>
<gene>
    <name evidence="1" type="ORF">KUCA_T00005605001</name>
</gene>
<protein>
    <recommendedName>
        <fullName evidence="3">Spindle pole body component Bbp1 C-terminal domain-containing protein</fullName>
    </recommendedName>
</protein>
<organism evidence="1 2">
    <name type="scientific">Kuraishia capsulata CBS 1993</name>
    <dbReference type="NCBI Taxonomy" id="1382522"/>
    <lineage>
        <taxon>Eukaryota</taxon>
        <taxon>Fungi</taxon>
        <taxon>Dikarya</taxon>
        <taxon>Ascomycota</taxon>
        <taxon>Saccharomycotina</taxon>
        <taxon>Pichiomycetes</taxon>
        <taxon>Pichiales</taxon>
        <taxon>Pichiaceae</taxon>
        <taxon>Kuraishia</taxon>
    </lineage>
</organism>
<dbReference type="RefSeq" id="XP_022461596.1">
    <property type="nucleotide sequence ID" value="XM_022600475.1"/>
</dbReference>
<name>W6MUX2_9ASCO</name>
<dbReference type="Proteomes" id="UP000019384">
    <property type="component" value="Unassembled WGS sequence"/>
</dbReference>
<keyword evidence="2" id="KW-1185">Reference proteome</keyword>
<evidence type="ECO:0000313" key="2">
    <source>
        <dbReference type="Proteomes" id="UP000019384"/>
    </source>
</evidence>
<sequence length="436" mass="50948">MAFLKVRTTINVRNTTVLVYTRSLLSYYETDTTYLQRVSSVYSSVSTLQAATASFTFSFQAPAMSWYRDRDVDSETDNTFLSYKPSSFAQPTPTANKTGLFGKVYQIIFGTEPTGQLRTSSDEIQGTSYNVKQKKSDGLDDSVYRPYRSNRSSLEDRFPYEDKVEDTLERIRFHYNSSNPFYAADSMPVPGRFPKIESPKPKEATLVKCDPAVLQELKLKLQDQRYELENIVHRVELDRKADKENRDFRQKYFDLRKVHMGHVEESKRISKAYEELADKYYDLKYKFNKSQEQTGSKKHTEEMEARLRRLQERNDELELDILRRPTGAATDLALEKENRLLQSQTDELKLELRYRDRTLRDKEEEIELLKQKLKEAHTQRPSLINNGLGNGQQRPIKRFTSLSKPEKENRASDNTTDLLNLYKDSSLTRNLKSYRV</sequence>
<dbReference type="AlphaFoldDB" id="W6MUX2"/>
<dbReference type="OrthoDB" id="3989769at2759"/>
<dbReference type="GeneID" id="34522984"/>
<proteinExistence type="predicted"/>
<evidence type="ECO:0008006" key="3">
    <source>
        <dbReference type="Google" id="ProtNLM"/>
    </source>
</evidence>